<dbReference type="InterPro" id="IPR045930">
    <property type="entry name" value="DUF6349"/>
</dbReference>
<feature type="region of interest" description="Disordered" evidence="1">
    <location>
        <begin position="164"/>
        <end position="184"/>
    </location>
</feature>
<evidence type="ECO:0000256" key="1">
    <source>
        <dbReference type="SAM" id="MobiDB-lite"/>
    </source>
</evidence>
<dbReference type="EMBL" id="JACHJR010000001">
    <property type="protein sequence ID" value="MBB4949576.1"/>
    <property type="molecule type" value="Genomic_DNA"/>
</dbReference>
<evidence type="ECO:0000313" key="3">
    <source>
        <dbReference type="Proteomes" id="UP000573327"/>
    </source>
</evidence>
<name>A0A7W7WJR1_9ACTN</name>
<dbReference type="Proteomes" id="UP000573327">
    <property type="component" value="Unassembled WGS sequence"/>
</dbReference>
<reference evidence="2 3" key="1">
    <citation type="submission" date="2020-08" db="EMBL/GenBank/DDBJ databases">
        <title>Sequencing the genomes of 1000 actinobacteria strains.</title>
        <authorList>
            <person name="Klenk H.-P."/>
        </authorList>
    </citation>
    <scope>NUCLEOTIDE SEQUENCE [LARGE SCALE GENOMIC DNA]</scope>
    <source>
        <strain evidence="2 3">DSM 44786</strain>
    </source>
</reference>
<dbReference type="AlphaFoldDB" id="A0A7W7WJR1"/>
<protein>
    <submittedName>
        <fullName evidence="2">Uncharacterized protein</fullName>
    </submittedName>
</protein>
<dbReference type="Pfam" id="PF19876">
    <property type="entry name" value="DUF6349"/>
    <property type="match status" value="1"/>
</dbReference>
<sequence>MTTLADLRQLIATRTDQEPDPDRPAAGYLLWDTLIAAGITPSINRSSAGRAILIDLPDSTCIWITEQADVSHHPDDHEAWTALHYYDTDDPIGPYHLIYEGPGDLGHTADTAACVGAITAWITAHTAVGAVARQNAYVALPKGVPREARRAAWMIGYAKPGFNGRHPATPTTRHTPTHLDRHLDTHTERRGACLACTWEGPIRRHQNPAIEDALDHTHPGWRDLPTLPPTAGGKNATLLRAHRDATFPSGWFDTGGPLKVWTTTANDWHQHGQAPGGGYLIKVHRPTHEPAHHEQQTIL</sequence>
<proteinExistence type="predicted"/>
<gene>
    <name evidence="2" type="ORF">F4556_005111</name>
</gene>
<dbReference type="RefSeq" id="WP_184920010.1">
    <property type="nucleotide sequence ID" value="NZ_JACHJR010000001.1"/>
</dbReference>
<comment type="caution">
    <text evidence="2">The sequence shown here is derived from an EMBL/GenBank/DDBJ whole genome shotgun (WGS) entry which is preliminary data.</text>
</comment>
<evidence type="ECO:0000313" key="2">
    <source>
        <dbReference type="EMBL" id="MBB4949576.1"/>
    </source>
</evidence>
<keyword evidence="3" id="KW-1185">Reference proteome</keyword>
<accession>A0A7W7WJR1</accession>
<feature type="compositionally biased region" description="Low complexity" evidence="1">
    <location>
        <begin position="165"/>
        <end position="174"/>
    </location>
</feature>
<organism evidence="2 3">
    <name type="scientific">Kitasatospora gansuensis</name>
    <dbReference type="NCBI Taxonomy" id="258050"/>
    <lineage>
        <taxon>Bacteria</taxon>
        <taxon>Bacillati</taxon>
        <taxon>Actinomycetota</taxon>
        <taxon>Actinomycetes</taxon>
        <taxon>Kitasatosporales</taxon>
        <taxon>Streptomycetaceae</taxon>
        <taxon>Kitasatospora</taxon>
    </lineage>
</organism>